<reference evidence="2 3" key="1">
    <citation type="submission" date="2021-03" db="EMBL/GenBank/DDBJ databases">
        <title>Sequencing the genomes of 1000 actinobacteria strains.</title>
        <authorList>
            <person name="Klenk H.-P."/>
        </authorList>
    </citation>
    <scope>NUCLEOTIDE SEQUENCE [LARGE SCALE GENOMIC DNA]</scope>
    <source>
        <strain evidence="2 3">DSM 44580</strain>
    </source>
</reference>
<dbReference type="PANTHER" id="PTHR43355">
    <property type="entry name" value="FLAVIN REDUCTASE (NADPH)"/>
    <property type="match status" value="1"/>
</dbReference>
<evidence type="ECO:0000313" key="2">
    <source>
        <dbReference type="EMBL" id="MBP2471982.1"/>
    </source>
</evidence>
<evidence type="ECO:0000313" key="3">
    <source>
        <dbReference type="Proteomes" id="UP001519363"/>
    </source>
</evidence>
<dbReference type="RefSeq" id="WP_086782095.1">
    <property type="nucleotide sequence ID" value="NZ_JAGIOO010000001.1"/>
</dbReference>
<dbReference type="InterPro" id="IPR016040">
    <property type="entry name" value="NAD(P)-bd_dom"/>
</dbReference>
<proteinExistence type="predicted"/>
<dbReference type="PANTHER" id="PTHR43355:SF2">
    <property type="entry name" value="FLAVIN REDUCTASE (NADPH)"/>
    <property type="match status" value="1"/>
</dbReference>
<dbReference type="Pfam" id="PF13460">
    <property type="entry name" value="NAD_binding_10"/>
    <property type="match status" value="1"/>
</dbReference>
<dbReference type="InterPro" id="IPR036291">
    <property type="entry name" value="NAD(P)-bd_dom_sf"/>
</dbReference>
<comment type="caution">
    <text evidence="2">The sequence shown here is derived from an EMBL/GenBank/DDBJ whole genome shotgun (WGS) entry which is preliminary data.</text>
</comment>
<dbReference type="Gene3D" id="3.40.50.720">
    <property type="entry name" value="NAD(P)-binding Rossmann-like Domain"/>
    <property type="match status" value="1"/>
</dbReference>
<keyword evidence="3" id="KW-1185">Reference proteome</keyword>
<organism evidence="2 3">
    <name type="scientific">Crossiella equi</name>
    <dbReference type="NCBI Taxonomy" id="130796"/>
    <lineage>
        <taxon>Bacteria</taxon>
        <taxon>Bacillati</taxon>
        <taxon>Actinomycetota</taxon>
        <taxon>Actinomycetes</taxon>
        <taxon>Pseudonocardiales</taxon>
        <taxon>Pseudonocardiaceae</taxon>
        <taxon>Crossiella</taxon>
    </lineage>
</organism>
<name>A0ABS5A5V5_9PSEU</name>
<dbReference type="Proteomes" id="UP001519363">
    <property type="component" value="Unassembled WGS sequence"/>
</dbReference>
<sequence length="212" mass="22313">MKIVLFGATGMVGSRIAAEAEDRGHEVLAVSRSGKSPVDSPRVRAAEADATDSARVAELVRGADVVVSALAPPRDGSDPQDRFAALYTAFLAGIRQAGVRRVLVVGGAGSLRVGDSALLDTPGFPEQYKAEATAQGHLLNRLREVTDLDWTYLSPAAVIAPGERTGTFRLGGDQLLTDERGASEISAEDYAIALVDEAERGAHKQARISVAY</sequence>
<dbReference type="EMBL" id="JAGIOO010000001">
    <property type="protein sequence ID" value="MBP2471982.1"/>
    <property type="molecule type" value="Genomic_DNA"/>
</dbReference>
<accession>A0ABS5A5V5</accession>
<dbReference type="InterPro" id="IPR051606">
    <property type="entry name" value="Polyketide_Oxido-like"/>
</dbReference>
<gene>
    <name evidence="2" type="ORF">JOF53_000854</name>
</gene>
<protein>
    <submittedName>
        <fullName evidence="2">NADH-flavin reductase</fullName>
    </submittedName>
</protein>
<evidence type="ECO:0000259" key="1">
    <source>
        <dbReference type="Pfam" id="PF13460"/>
    </source>
</evidence>
<dbReference type="SUPFAM" id="SSF51735">
    <property type="entry name" value="NAD(P)-binding Rossmann-fold domains"/>
    <property type="match status" value="1"/>
</dbReference>
<feature type="domain" description="NAD(P)-binding" evidence="1">
    <location>
        <begin position="7"/>
        <end position="196"/>
    </location>
</feature>
<dbReference type="CDD" id="cd05244">
    <property type="entry name" value="BVR-B_like_SDR_a"/>
    <property type="match status" value="1"/>
</dbReference>